<dbReference type="PANTHER" id="PTHR43513:SF3">
    <property type="entry name" value="DIHYDROOROTATE DEHYDROGENASE B (NAD(+)), ELECTRON TRANSFER SUBUNIT-RELATED"/>
    <property type="match status" value="1"/>
</dbReference>
<feature type="domain" description="FAD-binding FR-type" evidence="3">
    <location>
        <begin position="1"/>
        <end position="95"/>
    </location>
</feature>
<evidence type="ECO:0000256" key="2">
    <source>
        <dbReference type="PIRSR" id="PIRSR006816-2"/>
    </source>
</evidence>
<keyword evidence="1" id="KW-0274">FAD</keyword>
<reference evidence="4 5" key="1">
    <citation type="submission" date="2018-06" db="EMBL/GenBank/DDBJ databases">
        <title>Genome sequencing of Oceanotoga sp. sy52.</title>
        <authorList>
            <person name="Mori K."/>
        </authorList>
    </citation>
    <scope>NUCLEOTIDE SEQUENCE [LARGE SCALE GENOMIC DNA]</scope>
    <source>
        <strain evidence="5">sy52</strain>
    </source>
</reference>
<name>A0A7G1G4N0_9BACT</name>
<dbReference type="InterPro" id="IPR017938">
    <property type="entry name" value="Riboflavin_synthase-like_b-brl"/>
</dbReference>
<dbReference type="EMBL" id="AP018712">
    <property type="protein sequence ID" value="BBE31480.1"/>
    <property type="molecule type" value="Genomic_DNA"/>
</dbReference>
<dbReference type="KEGG" id="ocy:OSSY52_16210"/>
<dbReference type="InterPro" id="IPR019480">
    <property type="entry name" value="Dihydroorotate_DH_Fe-S-bd"/>
</dbReference>
<dbReference type="InterPro" id="IPR039261">
    <property type="entry name" value="FNR_nucleotide-bd"/>
</dbReference>
<evidence type="ECO:0000313" key="5">
    <source>
        <dbReference type="Proteomes" id="UP000516361"/>
    </source>
</evidence>
<dbReference type="CDD" id="cd06219">
    <property type="entry name" value="DHOD_e_trans_like1"/>
    <property type="match status" value="1"/>
</dbReference>
<dbReference type="SUPFAM" id="SSF63380">
    <property type="entry name" value="Riboflavin synthase domain-like"/>
    <property type="match status" value="1"/>
</dbReference>
<evidence type="ECO:0000313" key="4">
    <source>
        <dbReference type="EMBL" id="BBE31480.1"/>
    </source>
</evidence>
<dbReference type="SUPFAM" id="SSF52343">
    <property type="entry name" value="Ferredoxin reductase-like, C-terminal NADP-linked domain"/>
    <property type="match status" value="1"/>
</dbReference>
<dbReference type="InterPro" id="IPR017927">
    <property type="entry name" value="FAD-bd_FR_type"/>
</dbReference>
<dbReference type="Gene3D" id="2.40.30.10">
    <property type="entry name" value="Translation factors"/>
    <property type="match status" value="1"/>
</dbReference>
<dbReference type="GO" id="GO:0016491">
    <property type="term" value="F:oxidoreductase activity"/>
    <property type="evidence" value="ECO:0007669"/>
    <property type="project" value="InterPro"/>
</dbReference>
<keyword evidence="2" id="KW-0411">Iron-sulfur</keyword>
<keyword evidence="2" id="KW-0001">2Fe-2S</keyword>
<keyword evidence="5" id="KW-1185">Reference proteome</keyword>
<dbReference type="GO" id="GO:0006221">
    <property type="term" value="P:pyrimidine nucleotide biosynthetic process"/>
    <property type="evidence" value="ECO:0007669"/>
    <property type="project" value="InterPro"/>
</dbReference>
<comment type="cofactor">
    <cofactor evidence="2">
        <name>[2Fe-2S] cluster</name>
        <dbReference type="ChEBI" id="CHEBI:190135"/>
    </cofactor>
    <text evidence="2">Binds 1 [2Fe-2S] cluster per subunit.</text>
</comment>
<dbReference type="PROSITE" id="PS51384">
    <property type="entry name" value="FAD_FR"/>
    <property type="match status" value="1"/>
</dbReference>
<dbReference type="Gene3D" id="3.40.50.80">
    <property type="entry name" value="Nucleotide-binding domain of ferredoxin-NADP reductase (FNR) module"/>
    <property type="match status" value="1"/>
</dbReference>
<feature type="binding site" evidence="2">
    <location>
        <position position="228"/>
    </location>
    <ligand>
        <name>[2Fe-2S] cluster</name>
        <dbReference type="ChEBI" id="CHEBI:190135"/>
    </ligand>
</feature>
<dbReference type="NCBIfam" id="NF004862">
    <property type="entry name" value="PRK06222.1"/>
    <property type="match status" value="1"/>
</dbReference>
<comment type="cofactor">
    <cofactor evidence="1">
        <name>FAD</name>
        <dbReference type="ChEBI" id="CHEBI:57692"/>
    </cofactor>
    <text evidence="1">Binds 1 FAD per subunit.</text>
</comment>
<dbReference type="GO" id="GO:0051537">
    <property type="term" value="F:2 iron, 2 sulfur cluster binding"/>
    <property type="evidence" value="ECO:0007669"/>
    <property type="project" value="UniProtKB-KW"/>
</dbReference>
<keyword evidence="1" id="KW-0285">Flavoprotein</keyword>
<accession>A0A7G1G4N0</accession>
<gene>
    <name evidence="4" type="primary">pyrK1</name>
    <name evidence="4" type="ORF">OSSY52_16210</name>
</gene>
<evidence type="ECO:0000259" key="3">
    <source>
        <dbReference type="PROSITE" id="PS51384"/>
    </source>
</evidence>
<dbReference type="InterPro" id="IPR001433">
    <property type="entry name" value="OxRdtase_FAD/NAD-bd"/>
</dbReference>
<proteinExistence type="predicted"/>
<dbReference type="GO" id="GO:0046872">
    <property type="term" value="F:metal ion binding"/>
    <property type="evidence" value="ECO:0007669"/>
    <property type="project" value="UniProtKB-KW"/>
</dbReference>
<feature type="binding site" evidence="2">
    <location>
        <position position="231"/>
    </location>
    <ligand>
        <name>[2Fe-2S] cluster</name>
        <dbReference type="ChEBI" id="CHEBI:190135"/>
    </ligand>
</feature>
<dbReference type="GO" id="GO:0050660">
    <property type="term" value="F:flavin adenine dinucleotide binding"/>
    <property type="evidence" value="ECO:0007669"/>
    <property type="project" value="InterPro"/>
</dbReference>
<dbReference type="Pfam" id="PF00175">
    <property type="entry name" value="NAD_binding_1"/>
    <property type="match status" value="1"/>
</dbReference>
<keyword evidence="2" id="KW-0408">Iron</keyword>
<sequence length="283" mass="31689">MYKIISNKKLAENIHEMIIEAPRVAHSAKPGQFIILIIDKKGERIPLTIADYDKEKGTVNIVVQAIGYSTKKLVSLKENEYIKDFAGPLGNESEFVHEDIEILKNKRIVFVGGGVGSAPIYPQVKWFSERNIKTDVILGFKNKDFIILKEEFEKLNCNLHICTDDGSYGFKGLVTNKLQDMLDNEEIDEVITIGPMIMMKFVSKLTKKYNIKTIASLNTIMLDGTGMCGGCRVSIGGKVKFTCVDGPEFDAHLINFDEAMNRQTTFSDIEKKHSCRLDGAING</sequence>
<dbReference type="InterPro" id="IPR012165">
    <property type="entry name" value="Cyt_c3_hydrogenase_gsu"/>
</dbReference>
<dbReference type="InterPro" id="IPR050353">
    <property type="entry name" value="PyrK_electron_transfer"/>
</dbReference>
<feature type="binding site" evidence="1">
    <location>
        <begin position="62"/>
        <end position="64"/>
    </location>
    <ligand>
        <name>FAD</name>
        <dbReference type="ChEBI" id="CHEBI:57692"/>
    </ligand>
</feature>
<dbReference type="PANTHER" id="PTHR43513">
    <property type="entry name" value="DIHYDROOROTATE DEHYDROGENASE B (NAD(+)), ELECTRON TRANSFER SUBUNIT"/>
    <property type="match status" value="1"/>
</dbReference>
<dbReference type="InParanoid" id="A0A7G1G4N0"/>
<dbReference type="Proteomes" id="UP000516361">
    <property type="component" value="Chromosome"/>
</dbReference>
<feature type="binding site" evidence="2">
    <location>
        <position position="243"/>
    </location>
    <ligand>
        <name>[2Fe-2S] cluster</name>
        <dbReference type="ChEBI" id="CHEBI:190135"/>
    </ligand>
</feature>
<keyword evidence="2" id="KW-0479">Metal-binding</keyword>
<dbReference type="FunCoup" id="A0A7G1G4N0">
    <property type="interactions" value="241"/>
</dbReference>
<evidence type="ECO:0000256" key="1">
    <source>
        <dbReference type="PIRSR" id="PIRSR006816-1"/>
    </source>
</evidence>
<dbReference type="PIRSF" id="PIRSF006816">
    <property type="entry name" value="Cyc3_hyd_g"/>
    <property type="match status" value="1"/>
</dbReference>
<dbReference type="AlphaFoldDB" id="A0A7G1G4N0"/>
<protein>
    <submittedName>
        <fullName evidence="4">Ferredoxin-NADP+ reductase subunit alpha</fullName>
    </submittedName>
</protein>
<dbReference type="Pfam" id="PF10418">
    <property type="entry name" value="DHODB_Fe-S_bind"/>
    <property type="match status" value="1"/>
</dbReference>
<organism evidence="4 5">
    <name type="scientific">Tepiditoga spiralis</name>
    <dbReference type="NCBI Taxonomy" id="2108365"/>
    <lineage>
        <taxon>Bacteria</taxon>
        <taxon>Thermotogati</taxon>
        <taxon>Thermotogota</taxon>
        <taxon>Thermotogae</taxon>
        <taxon>Petrotogales</taxon>
        <taxon>Petrotogaceae</taxon>
        <taxon>Tepiditoga</taxon>
    </lineage>
</organism>
<dbReference type="RefSeq" id="WP_190614032.1">
    <property type="nucleotide sequence ID" value="NZ_AP018712.1"/>
</dbReference>